<evidence type="ECO:0000256" key="3">
    <source>
        <dbReference type="ARBA" id="ARBA00022692"/>
    </source>
</evidence>
<organism evidence="12 13">
    <name type="scientific">Neogobius melanostomus</name>
    <name type="common">round goby</name>
    <dbReference type="NCBI Taxonomy" id="47308"/>
    <lineage>
        <taxon>Eukaryota</taxon>
        <taxon>Metazoa</taxon>
        <taxon>Chordata</taxon>
        <taxon>Craniata</taxon>
        <taxon>Vertebrata</taxon>
        <taxon>Euteleostomi</taxon>
        <taxon>Actinopterygii</taxon>
        <taxon>Neopterygii</taxon>
        <taxon>Teleostei</taxon>
        <taxon>Neoteleostei</taxon>
        <taxon>Acanthomorphata</taxon>
        <taxon>Gobiaria</taxon>
        <taxon>Gobiiformes</taxon>
        <taxon>Gobioidei</taxon>
        <taxon>Gobiidae</taxon>
        <taxon>Benthophilinae</taxon>
        <taxon>Neogobiini</taxon>
        <taxon>Neogobius</taxon>
    </lineage>
</organism>
<dbReference type="FunFam" id="1.20.1070.10:FF:000130">
    <property type="entry name" value="Chemokine (C-C motif) receptor 2"/>
    <property type="match status" value="1"/>
</dbReference>
<dbReference type="Ensembl" id="ENSNMLT00000017624.1">
    <property type="protein sequence ID" value="ENSNMLP00000015675.1"/>
    <property type="gene ID" value="ENSNMLG00000010396.1"/>
</dbReference>
<dbReference type="PANTHER" id="PTHR10489">
    <property type="entry name" value="CELL ADHESION MOLECULE"/>
    <property type="match status" value="1"/>
</dbReference>
<feature type="domain" description="G-protein coupled receptors family 1 profile" evidence="11">
    <location>
        <begin position="49"/>
        <end position="298"/>
    </location>
</feature>
<feature type="transmembrane region" description="Helical" evidence="10">
    <location>
        <begin position="148"/>
        <end position="167"/>
    </location>
</feature>
<evidence type="ECO:0000256" key="5">
    <source>
        <dbReference type="ARBA" id="ARBA00023040"/>
    </source>
</evidence>
<dbReference type="PRINTS" id="PR00237">
    <property type="entry name" value="GPCRRHODOPSN"/>
</dbReference>
<keyword evidence="9" id="KW-0807">Transducer</keyword>
<evidence type="ECO:0000256" key="1">
    <source>
        <dbReference type="ARBA" id="ARBA00004651"/>
    </source>
</evidence>
<keyword evidence="3 10" id="KW-0812">Transmembrane</keyword>
<feature type="transmembrane region" description="Helical" evidence="10">
    <location>
        <begin position="276"/>
        <end position="301"/>
    </location>
</feature>
<evidence type="ECO:0000259" key="11">
    <source>
        <dbReference type="PROSITE" id="PS50262"/>
    </source>
</evidence>
<dbReference type="AlphaFoldDB" id="A0A8C6T364"/>
<dbReference type="GO" id="GO:0019957">
    <property type="term" value="F:C-C chemokine binding"/>
    <property type="evidence" value="ECO:0007669"/>
    <property type="project" value="TreeGrafter"/>
</dbReference>
<keyword evidence="4 10" id="KW-1133">Transmembrane helix</keyword>
<feature type="transmembrane region" description="Helical" evidence="10">
    <location>
        <begin position="201"/>
        <end position="221"/>
    </location>
</feature>
<keyword evidence="6 10" id="KW-0472">Membrane</keyword>
<evidence type="ECO:0000256" key="8">
    <source>
        <dbReference type="ARBA" id="ARBA00023170"/>
    </source>
</evidence>
<dbReference type="InterPro" id="IPR000355">
    <property type="entry name" value="Chemokine_rcpt"/>
</dbReference>
<feature type="transmembrane region" description="Helical" evidence="10">
    <location>
        <begin position="105"/>
        <end position="127"/>
    </location>
</feature>
<keyword evidence="5" id="KW-0297">G-protein coupled receptor</keyword>
<protein>
    <submittedName>
        <fullName evidence="12">Chemokine (C motif) receptor 1a, duplicate 1</fullName>
    </submittedName>
</protein>
<evidence type="ECO:0000256" key="4">
    <source>
        <dbReference type="ARBA" id="ARBA00022989"/>
    </source>
</evidence>
<feature type="transmembrane region" description="Helical" evidence="10">
    <location>
        <begin position="71"/>
        <end position="93"/>
    </location>
</feature>
<dbReference type="Proteomes" id="UP000694523">
    <property type="component" value="Unplaced"/>
</dbReference>
<dbReference type="PROSITE" id="PS50262">
    <property type="entry name" value="G_PROTEIN_RECEP_F1_2"/>
    <property type="match status" value="1"/>
</dbReference>
<feature type="transmembrane region" description="Helical" evidence="10">
    <location>
        <begin position="33"/>
        <end position="59"/>
    </location>
</feature>
<dbReference type="GO" id="GO:0016493">
    <property type="term" value="F:C-C chemokine receptor activity"/>
    <property type="evidence" value="ECO:0007669"/>
    <property type="project" value="TreeGrafter"/>
</dbReference>
<keyword evidence="7" id="KW-1015">Disulfide bond</keyword>
<evidence type="ECO:0000256" key="10">
    <source>
        <dbReference type="SAM" id="Phobius"/>
    </source>
</evidence>
<comment type="subcellular location">
    <subcellularLocation>
        <location evidence="1">Cell membrane</location>
        <topology evidence="1">Multi-pass membrane protein</topology>
    </subcellularLocation>
</comment>
<dbReference type="GO" id="GO:0060326">
    <property type="term" value="P:cell chemotaxis"/>
    <property type="evidence" value="ECO:0007669"/>
    <property type="project" value="TreeGrafter"/>
</dbReference>
<sequence>MNISVTTAEMNDTSYDYMPEVCDVYEVVRFESFAIPAFFALVITLSLAGNILVLVILAVYENVKSLTNIFILNLAVSDLVFTTGLPFWAFYHVHGWQFSEMVCKIVSFVFYIGFYSSILSLTVMSIYRYIVVVQNFSNLNRRKTHTGTLVSICMWMLSVVAALPSLLHSTIIDSPDGDEASKSCTYETHVWQTIATLQQNIFFMVAFAVVAFCYIQIISKVKQTQHGTKSRAVKLVFSIVAVFFFGWVPYNVVIFLKILEDRLVPPFHECLPTIYLEYAFCFSRLLAFSHCCLNPVFYAFVGVKFRRHLRSLLCLFFARKFVQEEQSEQVQNPNSQGSMY</sequence>
<evidence type="ECO:0000256" key="6">
    <source>
        <dbReference type="ARBA" id="ARBA00023136"/>
    </source>
</evidence>
<name>A0A8C6T364_9GOBI</name>
<dbReference type="InterPro" id="IPR000276">
    <property type="entry name" value="GPCR_Rhodpsn"/>
</dbReference>
<accession>A0A8C6T364</accession>
<feature type="transmembrane region" description="Helical" evidence="10">
    <location>
        <begin position="233"/>
        <end position="256"/>
    </location>
</feature>
<evidence type="ECO:0000256" key="9">
    <source>
        <dbReference type="ARBA" id="ARBA00023224"/>
    </source>
</evidence>
<dbReference type="GO" id="GO:0007204">
    <property type="term" value="P:positive regulation of cytosolic calcium ion concentration"/>
    <property type="evidence" value="ECO:0007669"/>
    <property type="project" value="TreeGrafter"/>
</dbReference>
<dbReference type="GO" id="GO:0006955">
    <property type="term" value="P:immune response"/>
    <property type="evidence" value="ECO:0007669"/>
    <property type="project" value="TreeGrafter"/>
</dbReference>
<proteinExistence type="predicted"/>
<dbReference type="PANTHER" id="PTHR10489:SF730">
    <property type="entry name" value="CHEMOKINE XC RECEPTOR 1"/>
    <property type="match status" value="1"/>
</dbReference>
<evidence type="ECO:0000313" key="13">
    <source>
        <dbReference type="Proteomes" id="UP000694523"/>
    </source>
</evidence>
<dbReference type="SUPFAM" id="SSF81321">
    <property type="entry name" value="Family A G protein-coupled receptor-like"/>
    <property type="match status" value="1"/>
</dbReference>
<reference evidence="12" key="2">
    <citation type="submission" date="2025-09" db="UniProtKB">
        <authorList>
            <consortium name="Ensembl"/>
        </authorList>
    </citation>
    <scope>IDENTIFICATION</scope>
</reference>
<keyword evidence="13" id="KW-1185">Reference proteome</keyword>
<dbReference type="InterPro" id="IPR017452">
    <property type="entry name" value="GPCR_Rhodpsn_7TM"/>
</dbReference>
<evidence type="ECO:0000313" key="12">
    <source>
        <dbReference type="Ensembl" id="ENSNMLP00000015675.1"/>
    </source>
</evidence>
<reference evidence="12" key="1">
    <citation type="submission" date="2025-08" db="UniProtKB">
        <authorList>
            <consortium name="Ensembl"/>
        </authorList>
    </citation>
    <scope>IDENTIFICATION</scope>
</reference>
<keyword evidence="8" id="KW-0675">Receptor</keyword>
<evidence type="ECO:0000256" key="7">
    <source>
        <dbReference type="ARBA" id="ARBA00023157"/>
    </source>
</evidence>
<dbReference type="InterPro" id="IPR050119">
    <property type="entry name" value="CCR1-9-like"/>
</dbReference>
<dbReference type="GO" id="GO:0009897">
    <property type="term" value="C:external side of plasma membrane"/>
    <property type="evidence" value="ECO:0007669"/>
    <property type="project" value="TreeGrafter"/>
</dbReference>
<dbReference type="PRINTS" id="PR00657">
    <property type="entry name" value="CCCHEMOKINER"/>
</dbReference>
<evidence type="ECO:0000256" key="2">
    <source>
        <dbReference type="ARBA" id="ARBA00022475"/>
    </source>
</evidence>
<keyword evidence="2" id="KW-1003">Cell membrane</keyword>
<dbReference type="GO" id="GO:0019722">
    <property type="term" value="P:calcium-mediated signaling"/>
    <property type="evidence" value="ECO:0007669"/>
    <property type="project" value="TreeGrafter"/>
</dbReference>
<dbReference type="Gene3D" id="1.20.1070.10">
    <property type="entry name" value="Rhodopsin 7-helix transmembrane proteins"/>
    <property type="match status" value="1"/>
</dbReference>
<dbReference type="Pfam" id="PF00001">
    <property type="entry name" value="7tm_1"/>
    <property type="match status" value="1"/>
</dbReference>